<organism evidence="1">
    <name type="scientific">uncultured Caudovirales phage</name>
    <dbReference type="NCBI Taxonomy" id="2100421"/>
    <lineage>
        <taxon>Viruses</taxon>
        <taxon>Duplodnaviria</taxon>
        <taxon>Heunggongvirae</taxon>
        <taxon>Uroviricota</taxon>
        <taxon>Caudoviricetes</taxon>
        <taxon>Peduoviridae</taxon>
        <taxon>Maltschvirus</taxon>
        <taxon>Maltschvirus maltsch</taxon>
    </lineage>
</organism>
<gene>
    <name evidence="1" type="ORF">UFOVP53_4</name>
</gene>
<evidence type="ECO:0000313" key="1">
    <source>
        <dbReference type="EMBL" id="CAB4124486.1"/>
    </source>
</evidence>
<reference evidence="1" key="1">
    <citation type="submission" date="2020-04" db="EMBL/GenBank/DDBJ databases">
        <authorList>
            <person name="Chiriac C."/>
            <person name="Salcher M."/>
            <person name="Ghai R."/>
            <person name="Kavagutti S V."/>
        </authorList>
    </citation>
    <scope>NUCLEOTIDE SEQUENCE</scope>
</reference>
<accession>A0A6J5KTD7</accession>
<protein>
    <submittedName>
        <fullName evidence="1">Uncharacterized protein</fullName>
    </submittedName>
</protein>
<proteinExistence type="predicted"/>
<name>A0A6J5KTD7_9CAUD</name>
<dbReference type="EMBL" id="LR796189">
    <property type="protein sequence ID" value="CAB4124486.1"/>
    <property type="molecule type" value="Genomic_DNA"/>
</dbReference>
<sequence length="98" mass="10827">MSLQDIRDFISRMNAKGVPLPLIRDSKTGIGSVSLTLVVLSSIYVQLALLNSFAQFFKGVDIQNALYWHGLCLTLYFGRSFKKDGNKVEVSGDDTKAP</sequence>